<organism evidence="3 4">
    <name type="scientific">Mycena albidolilacea</name>
    <dbReference type="NCBI Taxonomy" id="1033008"/>
    <lineage>
        <taxon>Eukaryota</taxon>
        <taxon>Fungi</taxon>
        <taxon>Dikarya</taxon>
        <taxon>Basidiomycota</taxon>
        <taxon>Agaricomycotina</taxon>
        <taxon>Agaricomycetes</taxon>
        <taxon>Agaricomycetidae</taxon>
        <taxon>Agaricales</taxon>
        <taxon>Marasmiineae</taxon>
        <taxon>Mycenaceae</taxon>
        <taxon>Mycena</taxon>
    </lineage>
</organism>
<comment type="caution">
    <text evidence="3">The sequence shown here is derived from an EMBL/GenBank/DDBJ whole genome shotgun (WGS) entry which is preliminary data.</text>
</comment>
<evidence type="ECO:0000313" key="4">
    <source>
        <dbReference type="Proteomes" id="UP001218218"/>
    </source>
</evidence>
<proteinExistence type="predicted"/>
<protein>
    <recommendedName>
        <fullName evidence="2">DUF6534 domain-containing protein</fullName>
    </recommendedName>
</protein>
<keyword evidence="1" id="KW-0812">Transmembrane</keyword>
<feature type="transmembrane region" description="Helical" evidence="1">
    <location>
        <begin position="121"/>
        <end position="145"/>
    </location>
</feature>
<evidence type="ECO:0000259" key="2">
    <source>
        <dbReference type="Pfam" id="PF20152"/>
    </source>
</evidence>
<name>A0AAD7ELB6_9AGAR</name>
<evidence type="ECO:0000313" key="3">
    <source>
        <dbReference type="EMBL" id="KAJ7334835.1"/>
    </source>
</evidence>
<dbReference type="InterPro" id="IPR045339">
    <property type="entry name" value="DUF6534"/>
</dbReference>
<dbReference type="Pfam" id="PF20152">
    <property type="entry name" value="DUF6534"/>
    <property type="match status" value="1"/>
</dbReference>
<feature type="transmembrane region" description="Helical" evidence="1">
    <location>
        <begin position="232"/>
        <end position="251"/>
    </location>
</feature>
<feature type="transmembrane region" description="Helical" evidence="1">
    <location>
        <begin position="49"/>
        <end position="70"/>
    </location>
</feature>
<dbReference type="PANTHER" id="PTHR40465">
    <property type="entry name" value="CHROMOSOME 1, WHOLE GENOME SHOTGUN SEQUENCE"/>
    <property type="match status" value="1"/>
</dbReference>
<keyword evidence="4" id="KW-1185">Reference proteome</keyword>
<feature type="transmembrane region" description="Helical" evidence="1">
    <location>
        <begin position="204"/>
        <end position="226"/>
    </location>
</feature>
<keyword evidence="1" id="KW-1133">Transmembrane helix</keyword>
<feature type="non-terminal residue" evidence="3">
    <location>
        <position position="1"/>
    </location>
</feature>
<reference evidence="3" key="1">
    <citation type="submission" date="2023-03" db="EMBL/GenBank/DDBJ databases">
        <title>Massive genome expansion in bonnet fungi (Mycena s.s.) driven by repeated elements and novel gene families across ecological guilds.</title>
        <authorList>
            <consortium name="Lawrence Berkeley National Laboratory"/>
            <person name="Harder C.B."/>
            <person name="Miyauchi S."/>
            <person name="Viragh M."/>
            <person name="Kuo A."/>
            <person name="Thoen E."/>
            <person name="Andreopoulos B."/>
            <person name="Lu D."/>
            <person name="Skrede I."/>
            <person name="Drula E."/>
            <person name="Henrissat B."/>
            <person name="Morin E."/>
            <person name="Kohler A."/>
            <person name="Barry K."/>
            <person name="LaButti K."/>
            <person name="Morin E."/>
            <person name="Salamov A."/>
            <person name="Lipzen A."/>
            <person name="Mereny Z."/>
            <person name="Hegedus B."/>
            <person name="Baldrian P."/>
            <person name="Stursova M."/>
            <person name="Weitz H."/>
            <person name="Taylor A."/>
            <person name="Grigoriev I.V."/>
            <person name="Nagy L.G."/>
            <person name="Martin F."/>
            <person name="Kauserud H."/>
        </authorList>
    </citation>
    <scope>NUCLEOTIDE SEQUENCE</scope>
    <source>
        <strain evidence="3">CBHHK002</strain>
    </source>
</reference>
<dbReference type="EMBL" id="JARIHO010000032">
    <property type="protein sequence ID" value="KAJ7334835.1"/>
    <property type="molecule type" value="Genomic_DNA"/>
</dbReference>
<dbReference type="AlphaFoldDB" id="A0AAD7ELB6"/>
<keyword evidence="1" id="KW-0472">Membrane</keyword>
<feature type="transmembrane region" description="Helical" evidence="1">
    <location>
        <begin position="165"/>
        <end position="183"/>
    </location>
</feature>
<accession>A0AAD7ELB6</accession>
<feature type="transmembrane region" description="Helical" evidence="1">
    <location>
        <begin position="12"/>
        <end position="37"/>
    </location>
</feature>
<feature type="domain" description="DUF6534" evidence="2">
    <location>
        <begin position="169"/>
        <end position="255"/>
    </location>
</feature>
<sequence>MASFNINPNTTLGAYQIGVLVSYVLFGVTTAQTYIYYGRFPHDSPKFKALVAFVWVCEVAHALCIGHTLYLYTVSDYVHPERLGHAVPKSLPAAILFSGIIAGSVQGFFSFRIYAFSKKLWIPLLIWAMAFLRVLACTVLFSGALGIKFWARYEEQWEWLFMAKWAISSVNDLTITVTMLFLLSKQRNNVHTRTAALMDKLITWTIETGMVTSATGIVMLACFFTMKNNFIWLAFFAISARLFSNSLLASLNSRATLRAMNEFTLPSLAPAIGPNIQITKVTRIDDGGTYYDPDNDAGLENV</sequence>
<gene>
    <name evidence="3" type="ORF">DFH08DRAFT_1083379</name>
</gene>
<dbReference type="PANTHER" id="PTHR40465:SF1">
    <property type="entry name" value="DUF6534 DOMAIN-CONTAINING PROTEIN"/>
    <property type="match status" value="1"/>
</dbReference>
<evidence type="ECO:0000256" key="1">
    <source>
        <dbReference type="SAM" id="Phobius"/>
    </source>
</evidence>
<feature type="transmembrane region" description="Helical" evidence="1">
    <location>
        <begin position="90"/>
        <end position="109"/>
    </location>
</feature>
<dbReference type="Proteomes" id="UP001218218">
    <property type="component" value="Unassembled WGS sequence"/>
</dbReference>